<comment type="caution">
    <text evidence="7">The sequence shown here is derived from an EMBL/GenBank/DDBJ whole genome shotgun (WGS) entry which is preliminary data.</text>
</comment>
<feature type="domain" description="GFO/IDH/MocA-like oxidoreductase" evidence="6">
    <location>
        <begin position="142"/>
        <end position="254"/>
    </location>
</feature>
<proteinExistence type="inferred from homology"/>
<dbReference type="PANTHER" id="PTHR43708:SF5">
    <property type="entry name" value="CONSERVED EXPRESSED OXIDOREDUCTASE (EUROFUNG)-RELATED"/>
    <property type="match status" value="1"/>
</dbReference>
<keyword evidence="2" id="KW-0560">Oxidoreductase</keyword>
<evidence type="ECO:0000256" key="1">
    <source>
        <dbReference type="ARBA" id="ARBA00010928"/>
    </source>
</evidence>
<evidence type="ECO:0000313" key="7">
    <source>
        <dbReference type="EMBL" id="GAA1530823.1"/>
    </source>
</evidence>
<evidence type="ECO:0000313" key="8">
    <source>
        <dbReference type="Proteomes" id="UP001501288"/>
    </source>
</evidence>
<dbReference type="Pfam" id="PF22725">
    <property type="entry name" value="GFO_IDH_MocA_C3"/>
    <property type="match status" value="1"/>
</dbReference>
<evidence type="ECO:0000256" key="4">
    <source>
        <dbReference type="SAM" id="MobiDB-lite"/>
    </source>
</evidence>
<evidence type="ECO:0000259" key="5">
    <source>
        <dbReference type="Pfam" id="PF01408"/>
    </source>
</evidence>
<keyword evidence="8" id="KW-1185">Reference proteome</keyword>
<sequence>MKDTEGKRPIRWAVVGGGQISQQAFMPAIGRTDSSELVALVSGDEDKRERLARQYGLAAYGYERYPELLASGTIDAVYVATPVFRHREFAVPALEAGVHALVEKPFEVSVEAAQAIIDAAERGGAKLMVAYRLHQEPGTVALVESVRAGAVGEPRFFSSVFAQTIDERNHRSNNGFWGGPVADMGTYPLNEARMLFDAEPIEVSARGVRTSDRDFPDTVAVSLVFPHERVAQFTASYSSAYTESFTLAGSEGVITSSSCYDWGGDVAITWTTTDAESNSVEHRHEPVDQFAGQVEYFVDCIRAGAEPEPSGAEGLCDVRVLAAIEKSLETGESVSLEPYERSWHVSAEQVRSVPAGRDPGDDEMVSVITQNP</sequence>
<reference evidence="7 8" key="1">
    <citation type="journal article" date="2019" name="Int. J. Syst. Evol. Microbiol.">
        <title>The Global Catalogue of Microorganisms (GCM) 10K type strain sequencing project: providing services to taxonomists for standard genome sequencing and annotation.</title>
        <authorList>
            <consortium name="The Broad Institute Genomics Platform"/>
            <consortium name="The Broad Institute Genome Sequencing Center for Infectious Disease"/>
            <person name="Wu L."/>
            <person name="Ma J."/>
        </authorList>
    </citation>
    <scope>NUCLEOTIDE SEQUENCE [LARGE SCALE GENOMIC DNA]</scope>
    <source>
        <strain evidence="7 8">JCM 14588</strain>
    </source>
</reference>
<dbReference type="PRINTS" id="PR01775">
    <property type="entry name" value="GLFROXRDTASE"/>
</dbReference>
<feature type="region of interest" description="Disordered" evidence="4">
    <location>
        <begin position="353"/>
        <end position="372"/>
    </location>
</feature>
<dbReference type="Pfam" id="PF01408">
    <property type="entry name" value="GFO_IDH_MocA"/>
    <property type="match status" value="1"/>
</dbReference>
<dbReference type="Proteomes" id="UP001501288">
    <property type="component" value="Unassembled WGS sequence"/>
</dbReference>
<evidence type="ECO:0000256" key="2">
    <source>
        <dbReference type="ARBA" id="ARBA00023002"/>
    </source>
</evidence>
<protein>
    <submittedName>
        <fullName evidence="7">Gfo/Idh/MocA family oxidoreductase</fullName>
    </submittedName>
</protein>
<dbReference type="InterPro" id="IPR055170">
    <property type="entry name" value="GFO_IDH_MocA-like_dom"/>
</dbReference>
<dbReference type="InterPro" id="IPR008354">
    <property type="entry name" value="Glc-Fru_OxRdtase_bac"/>
</dbReference>
<dbReference type="EMBL" id="BAAANV010000003">
    <property type="protein sequence ID" value="GAA1530823.1"/>
    <property type="molecule type" value="Genomic_DNA"/>
</dbReference>
<evidence type="ECO:0000256" key="3">
    <source>
        <dbReference type="ARBA" id="ARBA00023027"/>
    </source>
</evidence>
<name>A0ABN2B285_9MICO</name>
<dbReference type="InterPro" id="IPR051317">
    <property type="entry name" value="Gfo/Idh/MocA_oxidoreduct"/>
</dbReference>
<dbReference type="Gene3D" id="3.30.360.10">
    <property type="entry name" value="Dihydrodipicolinate Reductase, domain 2"/>
    <property type="match status" value="1"/>
</dbReference>
<gene>
    <name evidence="7" type="ORF">GCM10009762_01510</name>
</gene>
<keyword evidence="3" id="KW-0520">NAD</keyword>
<organism evidence="7 8">
    <name type="scientific">Dermacoccus barathri</name>
    <dbReference type="NCBI Taxonomy" id="322601"/>
    <lineage>
        <taxon>Bacteria</taxon>
        <taxon>Bacillati</taxon>
        <taxon>Actinomycetota</taxon>
        <taxon>Actinomycetes</taxon>
        <taxon>Micrococcales</taxon>
        <taxon>Dermacoccaceae</taxon>
        <taxon>Dermacoccus</taxon>
    </lineage>
</organism>
<dbReference type="PANTHER" id="PTHR43708">
    <property type="entry name" value="CONSERVED EXPRESSED OXIDOREDUCTASE (EUROFUNG)"/>
    <property type="match status" value="1"/>
</dbReference>
<dbReference type="SUPFAM" id="SSF51735">
    <property type="entry name" value="NAD(P)-binding Rossmann-fold domains"/>
    <property type="match status" value="1"/>
</dbReference>
<dbReference type="Gene3D" id="3.40.50.720">
    <property type="entry name" value="NAD(P)-binding Rossmann-like Domain"/>
    <property type="match status" value="1"/>
</dbReference>
<feature type="domain" description="Gfo/Idh/MocA-like oxidoreductase N-terminal" evidence="5">
    <location>
        <begin position="10"/>
        <end position="131"/>
    </location>
</feature>
<comment type="similarity">
    <text evidence="1">Belongs to the Gfo/Idh/MocA family.</text>
</comment>
<dbReference type="InterPro" id="IPR036291">
    <property type="entry name" value="NAD(P)-bd_dom_sf"/>
</dbReference>
<evidence type="ECO:0000259" key="6">
    <source>
        <dbReference type="Pfam" id="PF22725"/>
    </source>
</evidence>
<dbReference type="InterPro" id="IPR000683">
    <property type="entry name" value="Gfo/Idh/MocA-like_OxRdtase_N"/>
</dbReference>
<accession>A0ABN2B285</accession>
<dbReference type="SUPFAM" id="SSF55347">
    <property type="entry name" value="Glyceraldehyde-3-phosphate dehydrogenase-like, C-terminal domain"/>
    <property type="match status" value="1"/>
</dbReference>